<accession>G0NMI6</accession>
<keyword evidence="3" id="KW-1185">Reference proteome</keyword>
<proteinExistence type="predicted"/>
<feature type="transmembrane region" description="Helical" evidence="1">
    <location>
        <begin position="12"/>
        <end position="29"/>
    </location>
</feature>
<dbReference type="InParanoid" id="G0NMI6"/>
<dbReference type="EMBL" id="GL379910">
    <property type="protein sequence ID" value="EGT34144.1"/>
    <property type="molecule type" value="Genomic_DNA"/>
</dbReference>
<organism evidence="3">
    <name type="scientific">Caenorhabditis brenneri</name>
    <name type="common">Nematode worm</name>
    <dbReference type="NCBI Taxonomy" id="135651"/>
    <lineage>
        <taxon>Eukaryota</taxon>
        <taxon>Metazoa</taxon>
        <taxon>Ecdysozoa</taxon>
        <taxon>Nematoda</taxon>
        <taxon>Chromadorea</taxon>
        <taxon>Rhabditida</taxon>
        <taxon>Rhabditina</taxon>
        <taxon>Rhabditomorpha</taxon>
        <taxon>Rhabditoidea</taxon>
        <taxon>Rhabditidae</taxon>
        <taxon>Peloderinae</taxon>
        <taxon>Caenorhabditis</taxon>
    </lineage>
</organism>
<name>G0NMI6_CAEBE</name>
<keyword evidence="1" id="KW-1133">Transmembrane helix</keyword>
<dbReference type="Pfam" id="PF07406">
    <property type="entry name" value="NICE-3"/>
    <property type="match status" value="1"/>
</dbReference>
<dbReference type="eggNOG" id="ENOG502SGP4">
    <property type="taxonomic scope" value="Eukaryota"/>
</dbReference>
<evidence type="ECO:0000256" key="1">
    <source>
        <dbReference type="SAM" id="Phobius"/>
    </source>
</evidence>
<sequence length="112" mass="12923">MAIFIFDGTSVIYVSTVVALILIWVAIIGQRQIWRHRHNVARVRPQVALNSRISSKKAVTLRETQLDAVQRLRSENQARLTDCISLQFRQSSHEYCTLSDMYRTCSEQFPIA</sequence>
<gene>
    <name evidence="2" type="ORF">CAEBREN_03341</name>
</gene>
<dbReference type="HOGENOM" id="CLU_172041_0_0_1"/>
<dbReference type="InterPro" id="IPR010876">
    <property type="entry name" value="C1orf43"/>
</dbReference>
<keyword evidence="1" id="KW-0472">Membrane</keyword>
<reference evidence="3" key="1">
    <citation type="submission" date="2011-07" db="EMBL/GenBank/DDBJ databases">
        <authorList>
            <consortium name="Caenorhabditis brenneri Sequencing and Analysis Consortium"/>
            <person name="Wilson R.K."/>
        </authorList>
    </citation>
    <scope>NUCLEOTIDE SEQUENCE [LARGE SCALE GENOMIC DNA]</scope>
    <source>
        <strain evidence="3">PB2801</strain>
    </source>
</reference>
<evidence type="ECO:0000313" key="3">
    <source>
        <dbReference type="Proteomes" id="UP000008068"/>
    </source>
</evidence>
<keyword evidence="1" id="KW-0812">Transmembrane</keyword>
<dbReference type="OMA" id="SSHEYCT"/>
<dbReference type="Proteomes" id="UP000008068">
    <property type="component" value="Unassembled WGS sequence"/>
</dbReference>
<dbReference type="AlphaFoldDB" id="G0NMI6"/>
<evidence type="ECO:0000313" key="2">
    <source>
        <dbReference type="EMBL" id="EGT34144.1"/>
    </source>
</evidence>
<protein>
    <submittedName>
        <fullName evidence="2">Uncharacterized protein</fullName>
    </submittedName>
</protein>